<dbReference type="HOGENOM" id="CLU_2691741_0_0_1"/>
<evidence type="ECO:0000256" key="1">
    <source>
        <dbReference type="SAM" id="MobiDB-lite"/>
    </source>
</evidence>
<organism evidence="2">
    <name type="scientific">Oryza glumipatula</name>
    <dbReference type="NCBI Taxonomy" id="40148"/>
    <lineage>
        <taxon>Eukaryota</taxon>
        <taxon>Viridiplantae</taxon>
        <taxon>Streptophyta</taxon>
        <taxon>Embryophyta</taxon>
        <taxon>Tracheophyta</taxon>
        <taxon>Spermatophyta</taxon>
        <taxon>Magnoliopsida</taxon>
        <taxon>Liliopsida</taxon>
        <taxon>Poales</taxon>
        <taxon>Poaceae</taxon>
        <taxon>BOP clade</taxon>
        <taxon>Oryzoideae</taxon>
        <taxon>Oryzeae</taxon>
        <taxon>Oryzinae</taxon>
        <taxon>Oryza</taxon>
    </lineage>
</organism>
<evidence type="ECO:0000313" key="3">
    <source>
        <dbReference type="Proteomes" id="UP000026961"/>
    </source>
</evidence>
<dbReference type="Proteomes" id="UP000026961">
    <property type="component" value="Chromosome 11"/>
</dbReference>
<dbReference type="EnsemblPlants" id="OGLUM11G16210.1">
    <property type="protein sequence ID" value="OGLUM11G16210.1"/>
    <property type="gene ID" value="OGLUM11G16210"/>
</dbReference>
<name>A0A0E0BK54_9ORYZ</name>
<sequence length="74" mass="7558">MDLVRKRFLSMLLPDEGVVTGGTTCSGSLCAWTSGVSSPRCGWPWSTIGGMGGTGKASEGGGDDVDVPLVPSLR</sequence>
<accession>A0A0E0BK54</accession>
<protein>
    <submittedName>
        <fullName evidence="2">Uncharacterized protein</fullName>
    </submittedName>
</protein>
<reference evidence="2" key="2">
    <citation type="submission" date="2018-05" db="EMBL/GenBank/DDBJ databases">
        <title>OgluRS3 (Oryza glumaepatula Reference Sequence Version 3).</title>
        <authorList>
            <person name="Zhang J."/>
            <person name="Kudrna D."/>
            <person name="Lee S."/>
            <person name="Talag J."/>
            <person name="Welchert J."/>
            <person name="Wing R.A."/>
        </authorList>
    </citation>
    <scope>NUCLEOTIDE SEQUENCE [LARGE SCALE GENOMIC DNA]</scope>
</reference>
<feature type="region of interest" description="Disordered" evidence="1">
    <location>
        <begin position="52"/>
        <end position="74"/>
    </location>
</feature>
<dbReference type="AlphaFoldDB" id="A0A0E0BK54"/>
<reference evidence="2" key="1">
    <citation type="submission" date="2015-04" db="UniProtKB">
        <authorList>
            <consortium name="EnsemblPlants"/>
        </authorList>
    </citation>
    <scope>IDENTIFICATION</scope>
</reference>
<dbReference type="Gramene" id="OGLUM11G16210.1">
    <property type="protein sequence ID" value="OGLUM11G16210.1"/>
    <property type="gene ID" value="OGLUM11G16210"/>
</dbReference>
<proteinExistence type="predicted"/>
<keyword evidence="3" id="KW-1185">Reference proteome</keyword>
<evidence type="ECO:0000313" key="2">
    <source>
        <dbReference type="EnsemblPlants" id="OGLUM11G16210.1"/>
    </source>
</evidence>